<dbReference type="InterPro" id="IPR021109">
    <property type="entry name" value="Peptidase_aspartic_dom_sf"/>
</dbReference>
<dbReference type="PANTHER" id="PTHR48475">
    <property type="entry name" value="RIBONUCLEASE H"/>
    <property type="match status" value="1"/>
</dbReference>
<dbReference type="SUPFAM" id="SSF53098">
    <property type="entry name" value="Ribonuclease H-like"/>
    <property type="match status" value="1"/>
</dbReference>
<feature type="domain" description="RNase H type-1" evidence="2">
    <location>
        <begin position="345"/>
        <end position="434"/>
    </location>
</feature>
<sequence>MAVDPPSTHHSHLDPSDLCLYLTSRSSYSRKYRSAADPTFNPKGKSREHKTRSGSCYRHDPSVEGSTNSYLEQVAKTETPRKSIHIKKTPEYRSYVKTPHDDPLVITIKARNFNIKRVLVDNGSFTEVLFYDAFKKMNIPTDRLRKMDTSLYGFSNHQVTVKGIIALSVAIGTPPTQANLMLDFVLVRAPSAYNAILGLPTLNQLQAGAVLSTYHLKMKFPTEQRIGEVKGDHTTARQCYMTLCKSKNKEVLIIEDRREDMKMQRGAPVKDLVSIEVYPGDEKKTVRIGSNLKEDTKLELVNLLRTYAHVFAWTTTDIPRIDPELMISEALDPWNLYVDGSLVVGSSRAKIILISPKGFVVEYALRFGFQALYIEAEYKALLTGIRLAHALKVDSLSVHSNSQLVVNHILGDYEAMDERMAQYLQLVKTLASNISSQTEIGVVDQEPCWMDMIIRYFSTGELPSERHEARNLRVKAARYALVEGVLYKKSFSLPYLRCLRPSESFYTLQEVHEGICGQHLRGRTLAQKILRQGYYWPTMQKDAIEFTRRPCTSMKQIMKLDSEQILIWSKKLELRPMNDLLS</sequence>
<evidence type="ECO:0000313" key="4">
    <source>
        <dbReference type="Proteomes" id="UP001188597"/>
    </source>
</evidence>
<dbReference type="Gene3D" id="3.30.420.10">
    <property type="entry name" value="Ribonuclease H-like superfamily/Ribonuclease H"/>
    <property type="match status" value="1"/>
</dbReference>
<dbReference type="CDD" id="cd00303">
    <property type="entry name" value="retropepsin_like"/>
    <property type="match status" value="1"/>
</dbReference>
<keyword evidence="4" id="KW-1185">Reference proteome</keyword>
<dbReference type="Gene3D" id="2.40.70.10">
    <property type="entry name" value="Acid Proteases"/>
    <property type="match status" value="1"/>
</dbReference>
<gene>
    <name evidence="3" type="ORF">RJ639_022725</name>
</gene>
<proteinExistence type="predicted"/>
<dbReference type="GO" id="GO:0003676">
    <property type="term" value="F:nucleic acid binding"/>
    <property type="evidence" value="ECO:0007669"/>
    <property type="project" value="InterPro"/>
</dbReference>
<dbReference type="EMBL" id="JAVXUP010003288">
    <property type="protein sequence ID" value="KAK2999425.1"/>
    <property type="molecule type" value="Genomic_DNA"/>
</dbReference>
<dbReference type="Proteomes" id="UP001188597">
    <property type="component" value="Unassembled WGS sequence"/>
</dbReference>
<organism evidence="3 4">
    <name type="scientific">Escallonia herrerae</name>
    <dbReference type="NCBI Taxonomy" id="1293975"/>
    <lineage>
        <taxon>Eukaryota</taxon>
        <taxon>Viridiplantae</taxon>
        <taxon>Streptophyta</taxon>
        <taxon>Embryophyta</taxon>
        <taxon>Tracheophyta</taxon>
        <taxon>Spermatophyta</taxon>
        <taxon>Magnoliopsida</taxon>
        <taxon>eudicotyledons</taxon>
        <taxon>Gunneridae</taxon>
        <taxon>Pentapetalae</taxon>
        <taxon>asterids</taxon>
        <taxon>campanulids</taxon>
        <taxon>Escalloniales</taxon>
        <taxon>Escalloniaceae</taxon>
        <taxon>Escallonia</taxon>
    </lineage>
</organism>
<dbReference type="InterPro" id="IPR012337">
    <property type="entry name" value="RNaseH-like_sf"/>
</dbReference>
<protein>
    <recommendedName>
        <fullName evidence="2">RNase H type-1 domain-containing protein</fullName>
    </recommendedName>
</protein>
<dbReference type="AlphaFoldDB" id="A0AA88V0L4"/>
<name>A0AA88V0L4_9ASTE</name>
<dbReference type="Gene3D" id="1.10.340.70">
    <property type="match status" value="1"/>
</dbReference>
<dbReference type="Pfam" id="PF13456">
    <property type="entry name" value="RVT_3"/>
    <property type="match status" value="1"/>
</dbReference>
<feature type="region of interest" description="Disordered" evidence="1">
    <location>
        <begin position="32"/>
        <end position="69"/>
    </location>
</feature>
<evidence type="ECO:0000313" key="3">
    <source>
        <dbReference type="EMBL" id="KAK2999425.1"/>
    </source>
</evidence>
<reference evidence="3" key="1">
    <citation type="submission" date="2022-12" db="EMBL/GenBank/DDBJ databases">
        <title>Draft genome assemblies for two species of Escallonia (Escalloniales).</title>
        <authorList>
            <person name="Chanderbali A."/>
            <person name="Dervinis C."/>
            <person name="Anghel I."/>
            <person name="Soltis D."/>
            <person name="Soltis P."/>
            <person name="Zapata F."/>
        </authorList>
    </citation>
    <scope>NUCLEOTIDE SEQUENCE</scope>
    <source>
        <strain evidence="3">UCBG64.0493</strain>
        <tissue evidence="3">Leaf</tissue>
    </source>
</reference>
<accession>A0AA88V0L4</accession>
<dbReference type="InterPro" id="IPR002156">
    <property type="entry name" value="RNaseH_domain"/>
</dbReference>
<dbReference type="PANTHER" id="PTHR48475:SF2">
    <property type="entry name" value="RIBONUCLEASE H"/>
    <property type="match status" value="1"/>
</dbReference>
<dbReference type="InterPro" id="IPR036397">
    <property type="entry name" value="RNaseH_sf"/>
</dbReference>
<dbReference type="GO" id="GO:0004523">
    <property type="term" value="F:RNA-DNA hybrid ribonuclease activity"/>
    <property type="evidence" value="ECO:0007669"/>
    <property type="project" value="InterPro"/>
</dbReference>
<evidence type="ECO:0000256" key="1">
    <source>
        <dbReference type="SAM" id="MobiDB-lite"/>
    </source>
</evidence>
<evidence type="ECO:0000259" key="2">
    <source>
        <dbReference type="Pfam" id="PF13456"/>
    </source>
</evidence>
<comment type="caution">
    <text evidence="3">The sequence shown here is derived from an EMBL/GenBank/DDBJ whole genome shotgun (WGS) entry which is preliminary data.</text>
</comment>